<dbReference type="AlphaFoldDB" id="A0A667G149"/>
<reference evidence="1" key="2">
    <citation type="submission" date="2025-09" db="UniProtKB">
        <authorList>
            <consortium name="Ensembl"/>
        </authorList>
    </citation>
    <scope>IDENTIFICATION</scope>
</reference>
<dbReference type="Proteomes" id="UP000472241">
    <property type="component" value="Unplaced"/>
</dbReference>
<proteinExistence type="predicted"/>
<name>A0A667G149_LYNCA</name>
<evidence type="ECO:0000313" key="1">
    <source>
        <dbReference type="Ensembl" id="ENSLCNP00005000352.1"/>
    </source>
</evidence>
<protein>
    <submittedName>
        <fullName evidence="1">Uncharacterized protein</fullName>
    </submittedName>
</protein>
<keyword evidence="2" id="KW-1185">Reference proteome</keyword>
<sequence length="86" mass="8863">MNTTTRVAVVCIPGVIDSVDNLVPETINIVLALAIPASVATMCGSTCHSGSNSTAAETARDGYGGFYSSKDLEEITTPKGCTQELP</sequence>
<evidence type="ECO:0000313" key="2">
    <source>
        <dbReference type="Proteomes" id="UP000472241"/>
    </source>
</evidence>
<accession>A0A667G149</accession>
<organism evidence="1 2">
    <name type="scientific">Lynx canadensis</name>
    <name type="common">Canada lynx</name>
    <name type="synonym">Felis canadensis</name>
    <dbReference type="NCBI Taxonomy" id="61383"/>
    <lineage>
        <taxon>Eukaryota</taxon>
        <taxon>Metazoa</taxon>
        <taxon>Chordata</taxon>
        <taxon>Craniata</taxon>
        <taxon>Vertebrata</taxon>
        <taxon>Euteleostomi</taxon>
        <taxon>Mammalia</taxon>
        <taxon>Eutheria</taxon>
        <taxon>Laurasiatheria</taxon>
        <taxon>Carnivora</taxon>
        <taxon>Feliformia</taxon>
        <taxon>Felidae</taxon>
        <taxon>Felinae</taxon>
        <taxon>Lynx</taxon>
    </lineage>
</organism>
<dbReference type="Ensembl" id="ENSLCNT00005000399.1">
    <property type="protein sequence ID" value="ENSLCNP00005000352.1"/>
    <property type="gene ID" value="ENSLCNG00005000224.1"/>
</dbReference>
<reference evidence="1" key="1">
    <citation type="submission" date="2025-08" db="UniProtKB">
        <authorList>
            <consortium name="Ensembl"/>
        </authorList>
    </citation>
    <scope>IDENTIFICATION</scope>
</reference>